<dbReference type="AlphaFoldDB" id="A0AAI8YST5"/>
<feature type="domain" description="Rit1 N-terminal" evidence="2">
    <location>
        <begin position="27"/>
        <end position="282"/>
    </location>
</feature>
<proteinExistence type="predicted"/>
<dbReference type="PANTHER" id="PTHR31811">
    <property type="entry name" value="TRNA A64-2'-O-RIBOSYLPHOSPHATE TRANSFERASE"/>
    <property type="match status" value="1"/>
</dbReference>
<keyword evidence="3" id="KW-0808">Transferase</keyword>
<dbReference type="Pfam" id="PF17184">
    <property type="entry name" value="Rit1_C"/>
    <property type="match status" value="1"/>
</dbReference>
<reference evidence="3" key="1">
    <citation type="submission" date="2023-11" db="EMBL/GenBank/DDBJ databases">
        <authorList>
            <person name="Alioto T."/>
            <person name="Alioto T."/>
            <person name="Gomez Garrido J."/>
        </authorList>
    </citation>
    <scope>NUCLEOTIDE SEQUENCE</scope>
</reference>
<dbReference type="GO" id="GO:0019988">
    <property type="term" value="P:charged-tRNA amino acid modification"/>
    <property type="evidence" value="ECO:0007669"/>
    <property type="project" value="InterPro"/>
</dbReference>
<dbReference type="EMBL" id="CAVMBE010000005">
    <property type="protein sequence ID" value="CAK3830263.1"/>
    <property type="molecule type" value="Genomic_DNA"/>
</dbReference>
<protein>
    <submittedName>
        <fullName evidence="3">Related to tRNA a64-2 -o-ribosylphosphate transferase</fullName>
    </submittedName>
</protein>
<dbReference type="InterPro" id="IPR033421">
    <property type="entry name" value="Rit1_DUSP-like"/>
</dbReference>
<dbReference type="Proteomes" id="UP001296104">
    <property type="component" value="Unassembled WGS sequence"/>
</dbReference>
<dbReference type="GO" id="GO:0043399">
    <property type="term" value="F:tRNA adenosine(64)-2'-O-ribosylphosphate transferase activity"/>
    <property type="evidence" value="ECO:0007669"/>
    <property type="project" value="InterPro"/>
</dbReference>
<evidence type="ECO:0000259" key="2">
    <source>
        <dbReference type="Pfam" id="PF17184"/>
    </source>
</evidence>
<dbReference type="InterPro" id="IPR007306">
    <property type="entry name" value="Rit1"/>
</dbReference>
<evidence type="ECO:0000313" key="4">
    <source>
        <dbReference type="Proteomes" id="UP001296104"/>
    </source>
</evidence>
<sequence length="446" mass="48643">MSPPALLESDLIFPEASKSLNATLTELKRTNLSIKNRLRSIKRDADFVCEVADAYGLPLIANERCGSWYIPPERKAGSAYFKSTDGHFGQWGFSLRRLNLQILEIIGRSGGCIIVDSTRRGKSMPDALSKTVPIWVAVLNRLLFPDQQPYELQSPLDVVSESEHAQIEARLDGCVREAGGLGLDLDDLRGKLNGRPMSLTWQRPNDGTPERKPKIENLLVLCIASNQTSTLTAATSDYVQGAADDPEAWSLGLDATMFWTHQTELLQSSEDELPALIETLVENACASKTIRASTLIGPTCNIWIASNATVEVPHSDFDVVVSCSMKPIPVISKAKGAKYIQLCCASGKVGSRQLRAELSKISCLSAMLCAEDRVLVTCENGTDLSVGTALALLCLFYDGNGTFQGRLEQSINKTLIKQRLSWVMVCMPDASPSRATLQSVNAFLMG</sequence>
<comment type="caution">
    <text evidence="3">The sequence shown here is derived from an EMBL/GenBank/DDBJ whole genome shotgun (WGS) entry which is preliminary data.</text>
</comment>
<gene>
    <name evidence="3" type="ORF">LECACI_7A001330</name>
</gene>
<dbReference type="GO" id="GO:0005737">
    <property type="term" value="C:cytoplasm"/>
    <property type="evidence" value="ECO:0007669"/>
    <property type="project" value="TreeGrafter"/>
</dbReference>
<keyword evidence="4" id="KW-1185">Reference proteome</keyword>
<dbReference type="InterPro" id="IPR033449">
    <property type="entry name" value="Rit1_N"/>
</dbReference>
<evidence type="ECO:0000259" key="1">
    <source>
        <dbReference type="Pfam" id="PF04179"/>
    </source>
</evidence>
<feature type="domain" description="Rit1 DUSP-like" evidence="1">
    <location>
        <begin position="338"/>
        <end position="444"/>
    </location>
</feature>
<name>A0AAI8YST5_9PEZI</name>
<accession>A0AAI8YST5</accession>
<dbReference type="PANTHER" id="PTHR31811:SF0">
    <property type="entry name" value="TRNA A64-2'-O-RIBOSYLPHOSPHATE TRANSFERASE"/>
    <property type="match status" value="1"/>
</dbReference>
<evidence type="ECO:0000313" key="3">
    <source>
        <dbReference type="EMBL" id="CAK3830263.1"/>
    </source>
</evidence>
<dbReference type="Pfam" id="PF04179">
    <property type="entry name" value="Init_tRNA_PT"/>
    <property type="match status" value="1"/>
</dbReference>
<dbReference type="PIRSF" id="PIRSF007747">
    <property type="entry name" value="Ribosyl_Ptfrase"/>
    <property type="match status" value="1"/>
</dbReference>
<organism evidence="3 4">
    <name type="scientific">Lecanosticta acicola</name>
    <dbReference type="NCBI Taxonomy" id="111012"/>
    <lineage>
        <taxon>Eukaryota</taxon>
        <taxon>Fungi</taxon>
        <taxon>Dikarya</taxon>
        <taxon>Ascomycota</taxon>
        <taxon>Pezizomycotina</taxon>
        <taxon>Dothideomycetes</taxon>
        <taxon>Dothideomycetidae</taxon>
        <taxon>Mycosphaerellales</taxon>
        <taxon>Mycosphaerellaceae</taxon>
        <taxon>Lecanosticta</taxon>
    </lineage>
</organism>